<feature type="active site" evidence="12">
    <location>
        <position position="144"/>
    </location>
</feature>
<evidence type="ECO:0000256" key="8">
    <source>
        <dbReference type="ARBA" id="ARBA00022833"/>
    </source>
</evidence>
<keyword evidence="8 12" id="KW-0862">Zinc</keyword>
<accession>A0A0G0BFJ1</accession>
<feature type="transmembrane region" description="Helical" evidence="12">
    <location>
        <begin position="153"/>
        <end position="174"/>
    </location>
</feature>
<feature type="transmembrane region" description="Helical" evidence="12">
    <location>
        <begin position="194"/>
        <end position="213"/>
    </location>
</feature>
<sequence>MATLYTQQSKNITKTWLLMSVFLVIVIGIGFFFSQYYGNPNILYIFIIFSILMNIASYWYSDKVALKLNHAKQIKREDNIELWNTVENLSITAGLPMPKVCIMDDPSPNAFATGRDKNHAVVCVTTGLLSILDKTELEGVVAHELSHIGNRDILLSTVVVVLVGFVSIIADMFLRSTFFGLGRNRDSENSNGGIMIIVGIVISILVPIFAMLLQFAISRKREFLADASGALITRYPEGLASALQKISSHSNKMQYANKATAHLFIVNPFGSGRQLKKEISSLFSTHPKVEDRIKALIGK</sequence>
<keyword evidence="9 12" id="KW-1133">Transmembrane helix</keyword>
<feature type="binding site" evidence="12">
    <location>
        <position position="222"/>
    </location>
    <ligand>
        <name>Zn(2+)</name>
        <dbReference type="ChEBI" id="CHEBI:29105"/>
        <note>catalytic</note>
    </ligand>
</feature>
<comment type="caution">
    <text evidence="14">The sequence shown here is derived from an EMBL/GenBank/DDBJ whole genome shotgun (WGS) entry which is preliminary data.</text>
</comment>
<dbReference type="GO" id="GO:0004222">
    <property type="term" value="F:metalloendopeptidase activity"/>
    <property type="evidence" value="ECO:0007669"/>
    <property type="project" value="UniProtKB-UniRule"/>
</dbReference>
<evidence type="ECO:0000256" key="12">
    <source>
        <dbReference type="HAMAP-Rule" id="MF_00188"/>
    </source>
</evidence>
<keyword evidence="6 12" id="KW-0479">Metal-binding</keyword>
<evidence type="ECO:0000256" key="6">
    <source>
        <dbReference type="ARBA" id="ARBA00022723"/>
    </source>
</evidence>
<dbReference type="Gene3D" id="3.30.2010.10">
    <property type="entry name" value="Metalloproteases ('zincins'), catalytic domain"/>
    <property type="match status" value="1"/>
</dbReference>
<dbReference type="PANTHER" id="PTHR43221:SF1">
    <property type="entry name" value="PROTEASE HTPX"/>
    <property type="match status" value="1"/>
</dbReference>
<evidence type="ECO:0000256" key="10">
    <source>
        <dbReference type="ARBA" id="ARBA00023049"/>
    </source>
</evidence>
<evidence type="ECO:0000313" key="14">
    <source>
        <dbReference type="EMBL" id="KKP29847.1"/>
    </source>
</evidence>
<dbReference type="GO" id="GO:0008270">
    <property type="term" value="F:zinc ion binding"/>
    <property type="evidence" value="ECO:0007669"/>
    <property type="project" value="UniProtKB-UniRule"/>
</dbReference>
<proteinExistence type="inferred from homology"/>
<reference evidence="14 15" key="1">
    <citation type="journal article" date="2015" name="Nature">
        <title>rRNA introns, odd ribosomes, and small enigmatic genomes across a large radiation of phyla.</title>
        <authorList>
            <person name="Brown C.T."/>
            <person name="Hug L.A."/>
            <person name="Thomas B.C."/>
            <person name="Sharon I."/>
            <person name="Castelle C.J."/>
            <person name="Singh A."/>
            <person name="Wilkins M.J."/>
            <person name="Williams K.H."/>
            <person name="Banfield J.F."/>
        </authorList>
    </citation>
    <scope>NUCLEOTIDE SEQUENCE [LARGE SCALE GENOMIC DNA]</scope>
</reference>
<comment type="cofactor">
    <cofactor evidence="12">
        <name>Zn(2+)</name>
        <dbReference type="ChEBI" id="CHEBI:29105"/>
    </cofactor>
    <text evidence="12">Binds 1 zinc ion per subunit.</text>
</comment>
<gene>
    <name evidence="12" type="primary">htpX</name>
    <name evidence="14" type="ORF">UR19_C0007G0021</name>
</gene>
<keyword evidence="10 12" id="KW-0482">Metalloprotease</keyword>
<keyword evidence="3 12" id="KW-1003">Cell membrane</keyword>
<evidence type="ECO:0000256" key="5">
    <source>
        <dbReference type="ARBA" id="ARBA00022692"/>
    </source>
</evidence>
<dbReference type="InterPro" id="IPR036259">
    <property type="entry name" value="MFS_trans_sf"/>
</dbReference>
<dbReference type="EMBL" id="LBOG01000007">
    <property type="protein sequence ID" value="KKP29847.1"/>
    <property type="molecule type" value="Genomic_DNA"/>
</dbReference>
<evidence type="ECO:0000259" key="13">
    <source>
        <dbReference type="Pfam" id="PF01435"/>
    </source>
</evidence>
<dbReference type="PANTHER" id="PTHR43221">
    <property type="entry name" value="PROTEASE HTPX"/>
    <property type="match status" value="1"/>
</dbReference>
<dbReference type="AlphaFoldDB" id="A0A0G0BFJ1"/>
<dbReference type="InterPro" id="IPR022919">
    <property type="entry name" value="Pept_M48_protease_HtpX"/>
</dbReference>
<feature type="transmembrane region" description="Helical" evidence="12">
    <location>
        <begin position="42"/>
        <end position="60"/>
    </location>
</feature>
<feature type="domain" description="Peptidase M48" evidence="13">
    <location>
        <begin position="81"/>
        <end position="296"/>
    </location>
</feature>
<dbReference type="InterPro" id="IPR050083">
    <property type="entry name" value="HtpX_protease"/>
</dbReference>
<evidence type="ECO:0000256" key="4">
    <source>
        <dbReference type="ARBA" id="ARBA00022670"/>
    </source>
</evidence>
<dbReference type="InterPro" id="IPR001915">
    <property type="entry name" value="Peptidase_M48"/>
</dbReference>
<comment type="similarity">
    <text evidence="2 12">Belongs to the peptidase M48B family.</text>
</comment>
<dbReference type="SUPFAM" id="SSF103473">
    <property type="entry name" value="MFS general substrate transporter"/>
    <property type="match status" value="1"/>
</dbReference>
<comment type="subcellular location">
    <subcellularLocation>
        <location evidence="1 12">Cell membrane</location>
        <topology evidence="1 12">Multi-pass membrane protein</topology>
    </subcellularLocation>
</comment>
<organism evidence="14 15">
    <name type="scientific">Candidatus Nomurabacteria bacterium GW2011_GWF1_31_48</name>
    <dbReference type="NCBI Taxonomy" id="1618767"/>
    <lineage>
        <taxon>Bacteria</taxon>
        <taxon>Candidatus Nomuraibacteriota</taxon>
    </lineage>
</organism>
<keyword evidence="4 12" id="KW-0645">Protease</keyword>
<dbReference type="EC" id="3.4.24.-" evidence="12"/>
<name>A0A0G0BFJ1_9BACT</name>
<keyword evidence="11 12" id="KW-0472">Membrane</keyword>
<keyword evidence="7 12" id="KW-0378">Hydrolase</keyword>
<evidence type="ECO:0000256" key="3">
    <source>
        <dbReference type="ARBA" id="ARBA00022475"/>
    </source>
</evidence>
<feature type="binding site" evidence="12">
    <location>
        <position position="147"/>
    </location>
    <ligand>
        <name>Zn(2+)</name>
        <dbReference type="ChEBI" id="CHEBI:29105"/>
        <note>catalytic</note>
    </ligand>
</feature>
<dbReference type="Proteomes" id="UP000034934">
    <property type="component" value="Unassembled WGS sequence"/>
</dbReference>
<evidence type="ECO:0000256" key="2">
    <source>
        <dbReference type="ARBA" id="ARBA00009779"/>
    </source>
</evidence>
<dbReference type="GO" id="GO:0005886">
    <property type="term" value="C:plasma membrane"/>
    <property type="evidence" value="ECO:0007669"/>
    <property type="project" value="UniProtKB-SubCell"/>
</dbReference>
<keyword evidence="5 12" id="KW-0812">Transmembrane</keyword>
<dbReference type="HAMAP" id="MF_00188">
    <property type="entry name" value="Pept_M48_protease_HtpX"/>
    <property type="match status" value="1"/>
</dbReference>
<evidence type="ECO:0000256" key="9">
    <source>
        <dbReference type="ARBA" id="ARBA00022989"/>
    </source>
</evidence>
<evidence type="ECO:0000256" key="7">
    <source>
        <dbReference type="ARBA" id="ARBA00022801"/>
    </source>
</evidence>
<feature type="binding site" evidence="12">
    <location>
        <position position="143"/>
    </location>
    <ligand>
        <name>Zn(2+)</name>
        <dbReference type="ChEBI" id="CHEBI:29105"/>
        <note>catalytic</note>
    </ligand>
</feature>
<evidence type="ECO:0000313" key="15">
    <source>
        <dbReference type="Proteomes" id="UP000034934"/>
    </source>
</evidence>
<protein>
    <recommendedName>
        <fullName evidence="12">Protease HtpX homolog</fullName>
        <ecNumber evidence="12">3.4.24.-</ecNumber>
    </recommendedName>
</protein>
<evidence type="ECO:0000256" key="1">
    <source>
        <dbReference type="ARBA" id="ARBA00004651"/>
    </source>
</evidence>
<feature type="transmembrane region" description="Helical" evidence="12">
    <location>
        <begin position="16"/>
        <end position="36"/>
    </location>
</feature>
<dbReference type="GO" id="GO:0006508">
    <property type="term" value="P:proteolysis"/>
    <property type="evidence" value="ECO:0007669"/>
    <property type="project" value="UniProtKB-KW"/>
</dbReference>
<dbReference type="Pfam" id="PF01435">
    <property type="entry name" value="Peptidase_M48"/>
    <property type="match status" value="1"/>
</dbReference>
<evidence type="ECO:0000256" key="11">
    <source>
        <dbReference type="ARBA" id="ARBA00023136"/>
    </source>
</evidence>